<dbReference type="Pfam" id="PF00530">
    <property type="entry name" value="SRCR"/>
    <property type="match status" value="3"/>
</dbReference>
<evidence type="ECO:0000256" key="8">
    <source>
        <dbReference type="SAM" id="Phobius"/>
    </source>
</evidence>
<feature type="signal peptide" evidence="9">
    <location>
        <begin position="1"/>
        <end position="16"/>
    </location>
</feature>
<dbReference type="SMART" id="SM00202">
    <property type="entry name" value="SR"/>
    <property type="match status" value="3"/>
</dbReference>
<evidence type="ECO:0000256" key="6">
    <source>
        <dbReference type="ARBA" id="ARBA00023180"/>
    </source>
</evidence>
<keyword evidence="8" id="KW-1133">Transmembrane helix</keyword>
<dbReference type="GeneID" id="102214423"/>
<keyword evidence="12" id="KW-1185">Reference proteome</keyword>
<dbReference type="FunFam" id="3.10.250.10:FF:000004">
    <property type="entry name" value="Scavenger receptor cysteine-rich type 1 protein M130"/>
    <property type="match status" value="1"/>
</dbReference>
<dbReference type="InterPro" id="IPR036179">
    <property type="entry name" value="Ig-like_dom_sf"/>
</dbReference>
<protein>
    <submittedName>
        <fullName evidence="13">Scavenger receptor cysteine-rich type 1 protein M130-like</fullName>
    </submittedName>
</protein>
<dbReference type="InterPro" id="IPR013783">
    <property type="entry name" value="Ig-like_fold"/>
</dbReference>
<keyword evidence="2" id="KW-0964">Secreted</keyword>
<comment type="subcellular location">
    <subcellularLocation>
        <location evidence="1">Secreted</location>
    </subcellularLocation>
</comment>
<keyword evidence="3 9" id="KW-0732">Signal</keyword>
<feature type="domain" description="SRCR" evidence="10">
    <location>
        <begin position="224"/>
        <end position="328"/>
    </location>
</feature>
<evidence type="ECO:0000256" key="5">
    <source>
        <dbReference type="ARBA" id="ARBA00023157"/>
    </source>
</evidence>
<evidence type="ECO:0000256" key="4">
    <source>
        <dbReference type="ARBA" id="ARBA00022737"/>
    </source>
</evidence>
<dbReference type="InterPro" id="IPR007110">
    <property type="entry name" value="Ig-like_dom"/>
</dbReference>
<evidence type="ECO:0000256" key="2">
    <source>
        <dbReference type="ARBA" id="ARBA00022525"/>
    </source>
</evidence>
<gene>
    <name evidence="13" type="primary">LOC102214423</name>
</gene>
<dbReference type="SMART" id="SM00409">
    <property type="entry name" value="IG"/>
    <property type="match status" value="1"/>
</dbReference>
<evidence type="ECO:0000256" key="7">
    <source>
        <dbReference type="PROSITE-ProRule" id="PRU00196"/>
    </source>
</evidence>
<dbReference type="Proteomes" id="UP000695023">
    <property type="component" value="Unplaced"/>
</dbReference>
<dbReference type="PROSITE" id="PS50287">
    <property type="entry name" value="SRCR_2"/>
    <property type="match status" value="3"/>
</dbReference>
<keyword evidence="8" id="KW-0472">Membrane</keyword>
<feature type="chain" id="PRO_5041431043" evidence="9">
    <location>
        <begin position="17"/>
        <end position="494"/>
    </location>
</feature>
<evidence type="ECO:0000313" key="13">
    <source>
        <dbReference type="RefSeq" id="XP_013767422.1"/>
    </source>
</evidence>
<keyword evidence="5 7" id="KW-1015">Disulfide bond</keyword>
<feature type="domain" description="SRCR" evidence="10">
    <location>
        <begin position="28"/>
        <end position="104"/>
    </location>
</feature>
<keyword evidence="4" id="KW-0677">Repeat</keyword>
<accession>A0A9Y6JC88</accession>
<dbReference type="AlphaFoldDB" id="A0A9Y6JC88"/>
<dbReference type="InterPro" id="IPR036772">
    <property type="entry name" value="SRCR-like_dom_sf"/>
</dbReference>
<dbReference type="PANTHER" id="PTHR19331:SF22">
    <property type="entry name" value="DELETED IN MALIGNANT BRAIN TUMORS 1 PROTEIN"/>
    <property type="match status" value="1"/>
</dbReference>
<feature type="domain" description="SRCR" evidence="10">
    <location>
        <begin position="122"/>
        <end position="221"/>
    </location>
</feature>
<evidence type="ECO:0000259" key="10">
    <source>
        <dbReference type="PROSITE" id="PS50287"/>
    </source>
</evidence>
<feature type="domain" description="Ig-like" evidence="11">
    <location>
        <begin position="321"/>
        <end position="421"/>
    </location>
</feature>
<dbReference type="RefSeq" id="XP_013767422.1">
    <property type="nucleotide sequence ID" value="XM_013911968.1"/>
</dbReference>
<dbReference type="Gene3D" id="2.60.40.10">
    <property type="entry name" value="Immunoglobulins"/>
    <property type="match status" value="1"/>
</dbReference>
<dbReference type="Gene3D" id="3.10.250.10">
    <property type="entry name" value="SRCR-like domain"/>
    <property type="match status" value="3"/>
</dbReference>
<keyword evidence="6" id="KW-0325">Glycoprotein</keyword>
<dbReference type="SUPFAM" id="SSF48726">
    <property type="entry name" value="Immunoglobulin"/>
    <property type="match status" value="1"/>
</dbReference>
<dbReference type="PROSITE" id="PS50835">
    <property type="entry name" value="IG_LIKE"/>
    <property type="match status" value="1"/>
</dbReference>
<dbReference type="PANTHER" id="PTHR19331">
    <property type="entry name" value="SCAVENGER RECEPTOR DOMAIN-CONTAINING"/>
    <property type="match status" value="1"/>
</dbReference>
<evidence type="ECO:0000259" key="11">
    <source>
        <dbReference type="PROSITE" id="PS50835"/>
    </source>
</evidence>
<feature type="disulfide bond" evidence="7">
    <location>
        <begin position="190"/>
        <end position="200"/>
    </location>
</feature>
<comment type="caution">
    <text evidence="7">Lacks conserved residue(s) required for the propagation of feature annotation.</text>
</comment>
<keyword evidence="8" id="KW-0812">Transmembrane</keyword>
<evidence type="ECO:0000313" key="12">
    <source>
        <dbReference type="Proteomes" id="UP000695023"/>
    </source>
</evidence>
<feature type="transmembrane region" description="Helical" evidence="8">
    <location>
        <begin position="433"/>
        <end position="455"/>
    </location>
</feature>
<evidence type="ECO:0000256" key="3">
    <source>
        <dbReference type="ARBA" id="ARBA00022729"/>
    </source>
</evidence>
<reference evidence="13" key="1">
    <citation type="submission" date="2025-08" db="UniProtKB">
        <authorList>
            <consortium name="RefSeq"/>
        </authorList>
    </citation>
    <scope>IDENTIFICATION</scope>
</reference>
<dbReference type="PRINTS" id="PR00258">
    <property type="entry name" value="SPERACTRCPTR"/>
</dbReference>
<name>A0A9Y6JC88_9CICH</name>
<sequence length="494" mass="53732">MDHLLLLLLLWSSGISERNQSSAEPDEVRLVGKASHCGGTLEMKHVREWRPVDFYNWTLKKAAVVCEHLDCGSAVSVQERKSPRRLVWSIRPDCFQSGSKLGDCLRLLPSTTILNLTCLDSVRLLNGSSLCSGGLQVKSSQRWSSVCEDDFDLQDAEVVCRELGCGPPSLLQGALYGEAEAPVWSREFQCGGHESALLDCRSSGSARSSCSPGKAAGLTCSEPVRLVGGASRCAGTLEVKHLGEWRPVDDNGWTMKPAAVVCEHLDCGSAVSVGKKKSTYRFVLKINPDCFKLRSSLRECVEPSYSSSLLSVTCSDLLAQPSIIVPASIDGVSEAQQQELRVSRGSSLTISCSIQPQFPGGSFQLTFTSSNTAYNYTQPAVNHSAHFLFPVTEPAHQGNYSCFYRVYVFSHNFSSESCQLSVTVSGHPDPTGFIIRALVLPLILLLENVVLYFYCKASRGQRLGRPENNKLVNFGVGAAEEGPAKEEGAHLISR</sequence>
<evidence type="ECO:0000256" key="9">
    <source>
        <dbReference type="SAM" id="SignalP"/>
    </source>
</evidence>
<dbReference type="SUPFAM" id="SSF56487">
    <property type="entry name" value="SRCR-like"/>
    <property type="match status" value="3"/>
</dbReference>
<dbReference type="InterPro" id="IPR001190">
    <property type="entry name" value="SRCR"/>
</dbReference>
<organism evidence="12 13">
    <name type="scientific">Pundamilia nyererei</name>
    <dbReference type="NCBI Taxonomy" id="303518"/>
    <lineage>
        <taxon>Eukaryota</taxon>
        <taxon>Metazoa</taxon>
        <taxon>Chordata</taxon>
        <taxon>Craniata</taxon>
        <taxon>Vertebrata</taxon>
        <taxon>Euteleostomi</taxon>
        <taxon>Actinopterygii</taxon>
        <taxon>Neopterygii</taxon>
        <taxon>Teleostei</taxon>
        <taxon>Neoteleostei</taxon>
        <taxon>Acanthomorphata</taxon>
        <taxon>Ovalentaria</taxon>
        <taxon>Cichlomorphae</taxon>
        <taxon>Cichliformes</taxon>
        <taxon>Cichlidae</taxon>
        <taxon>African cichlids</taxon>
        <taxon>Pseudocrenilabrinae</taxon>
        <taxon>Haplochromini</taxon>
        <taxon>Pundamilia</taxon>
    </lineage>
</organism>
<dbReference type="InterPro" id="IPR003599">
    <property type="entry name" value="Ig_sub"/>
</dbReference>
<proteinExistence type="predicted"/>
<dbReference type="GO" id="GO:0016020">
    <property type="term" value="C:membrane"/>
    <property type="evidence" value="ECO:0007669"/>
    <property type="project" value="InterPro"/>
</dbReference>
<feature type="disulfide bond" evidence="7">
    <location>
        <begin position="290"/>
        <end position="300"/>
    </location>
</feature>
<evidence type="ECO:0000256" key="1">
    <source>
        <dbReference type="ARBA" id="ARBA00004613"/>
    </source>
</evidence>
<feature type="disulfide bond" evidence="7">
    <location>
        <begin position="94"/>
        <end position="104"/>
    </location>
</feature>